<dbReference type="FunFam" id="3.40.50.960:FF:000005">
    <property type="entry name" value="6,7-dimethyl-8-ribityllumazine synthase"/>
    <property type="match status" value="1"/>
</dbReference>
<dbReference type="OrthoDB" id="2965at2759"/>
<organism evidence="8 9">
    <name type="scientific">Pterulicium gracile</name>
    <dbReference type="NCBI Taxonomy" id="1884261"/>
    <lineage>
        <taxon>Eukaryota</taxon>
        <taxon>Fungi</taxon>
        <taxon>Dikarya</taxon>
        <taxon>Basidiomycota</taxon>
        <taxon>Agaricomycotina</taxon>
        <taxon>Agaricomycetes</taxon>
        <taxon>Agaricomycetidae</taxon>
        <taxon>Agaricales</taxon>
        <taxon>Pleurotineae</taxon>
        <taxon>Pterulaceae</taxon>
        <taxon>Pterulicium</taxon>
    </lineage>
</organism>
<dbReference type="GO" id="GO:0000906">
    <property type="term" value="F:6,7-dimethyl-8-ribityllumazine synthase activity"/>
    <property type="evidence" value="ECO:0007669"/>
    <property type="project" value="UniProtKB-EC"/>
</dbReference>
<comment type="catalytic activity">
    <reaction evidence="6 7">
        <text>(2S)-2-hydroxy-3-oxobutyl phosphate + 5-amino-6-(D-ribitylamino)uracil = 6,7-dimethyl-8-(1-D-ribityl)lumazine + phosphate + 2 H2O + H(+)</text>
        <dbReference type="Rhea" id="RHEA:26152"/>
        <dbReference type="ChEBI" id="CHEBI:15377"/>
        <dbReference type="ChEBI" id="CHEBI:15378"/>
        <dbReference type="ChEBI" id="CHEBI:15934"/>
        <dbReference type="ChEBI" id="CHEBI:43474"/>
        <dbReference type="ChEBI" id="CHEBI:58201"/>
        <dbReference type="ChEBI" id="CHEBI:58830"/>
        <dbReference type="EC" id="2.5.1.78"/>
    </reaction>
</comment>
<dbReference type="STRING" id="1884261.A0A5C3R181"/>
<dbReference type="GO" id="GO:0005758">
    <property type="term" value="C:mitochondrial intermembrane space"/>
    <property type="evidence" value="ECO:0007669"/>
    <property type="project" value="TreeGrafter"/>
</dbReference>
<evidence type="ECO:0000256" key="5">
    <source>
        <dbReference type="ARBA" id="ARBA00022679"/>
    </source>
</evidence>
<dbReference type="PANTHER" id="PTHR21058:SF0">
    <property type="entry name" value="6,7-DIMETHYL-8-RIBITYLLUMAZINE SYNTHASE"/>
    <property type="match status" value="1"/>
</dbReference>
<dbReference type="GO" id="GO:0009231">
    <property type="term" value="P:riboflavin biosynthetic process"/>
    <property type="evidence" value="ECO:0007669"/>
    <property type="project" value="UniProtKB-UniPathway"/>
</dbReference>
<evidence type="ECO:0000256" key="1">
    <source>
        <dbReference type="ARBA" id="ARBA00004917"/>
    </source>
</evidence>
<dbReference type="InterPro" id="IPR002180">
    <property type="entry name" value="LS/RS"/>
</dbReference>
<dbReference type="GO" id="GO:0009349">
    <property type="term" value="C:riboflavin synthase complex"/>
    <property type="evidence" value="ECO:0007669"/>
    <property type="project" value="UniProtKB-UniRule"/>
</dbReference>
<evidence type="ECO:0000256" key="4">
    <source>
        <dbReference type="ARBA" id="ARBA00022619"/>
    </source>
</evidence>
<evidence type="ECO:0000256" key="2">
    <source>
        <dbReference type="ARBA" id="ARBA00007424"/>
    </source>
</evidence>
<comment type="function">
    <text evidence="7">Catalyzes the formation of 6,7-dimethyl-8-ribityllumazine by condensation of 5-amino-6-(D-ribitylamino)uracil with 3,4-dihydroxy-2-butanone 4-phosphate. This is the penultimate step in the biosynthesis of riboflavin.</text>
</comment>
<evidence type="ECO:0000256" key="6">
    <source>
        <dbReference type="ARBA" id="ARBA00048785"/>
    </source>
</evidence>
<evidence type="ECO:0000313" key="9">
    <source>
        <dbReference type="Proteomes" id="UP000305067"/>
    </source>
</evidence>
<dbReference type="UniPathway" id="UPA00275">
    <property type="reaction ID" value="UER00404"/>
</dbReference>
<sequence length="215" mass="22854">MDPTVKGLAPSSQKYDGSTLRIAIVHTRWNETVIEPLVAGTVAKLREQGVKESNIIVQSVPGSFELPYACSRVLAASRVQATSNVQDLLGGLNFSSPRSGTPAPAGTSGVPEPVTVDMPNEPFDAVIAIGCLIKGSTMHFEYICDAVSHGLMKLQMDTGVPVIFGVLTCLTEDQALERAGVGKGANKGHNHGEDWGLAAVEMASHTRRWAQGRFN</sequence>
<dbReference type="EMBL" id="ML178814">
    <property type="protein sequence ID" value="TFL07337.1"/>
    <property type="molecule type" value="Genomic_DNA"/>
</dbReference>
<dbReference type="EC" id="2.5.1.78" evidence="3 7"/>
<dbReference type="CDD" id="cd09209">
    <property type="entry name" value="Lumazine_synthase-I"/>
    <property type="match status" value="1"/>
</dbReference>
<dbReference type="Pfam" id="PF00885">
    <property type="entry name" value="DMRL_synthase"/>
    <property type="match status" value="2"/>
</dbReference>
<gene>
    <name evidence="8" type="ORF">BDV98DRAFT_538953</name>
</gene>
<dbReference type="NCBIfam" id="TIGR00114">
    <property type="entry name" value="lumazine-synth"/>
    <property type="match status" value="1"/>
</dbReference>
<evidence type="ECO:0000313" key="8">
    <source>
        <dbReference type="EMBL" id="TFL07337.1"/>
    </source>
</evidence>
<comment type="pathway">
    <text evidence="1 7">Cofactor biosynthesis; riboflavin biosynthesis; riboflavin from 2-hydroxy-3-oxobutyl phosphate and 5-amino-6-(D-ribitylamino)uracil: step 1/2.</text>
</comment>
<dbReference type="AlphaFoldDB" id="A0A5C3R181"/>
<evidence type="ECO:0000256" key="7">
    <source>
        <dbReference type="RuleBase" id="RU003795"/>
    </source>
</evidence>
<reference evidence="8 9" key="1">
    <citation type="journal article" date="2019" name="Nat. Ecol. Evol.">
        <title>Megaphylogeny resolves global patterns of mushroom evolution.</title>
        <authorList>
            <person name="Varga T."/>
            <person name="Krizsan K."/>
            <person name="Foldi C."/>
            <person name="Dima B."/>
            <person name="Sanchez-Garcia M."/>
            <person name="Sanchez-Ramirez S."/>
            <person name="Szollosi G.J."/>
            <person name="Szarkandi J.G."/>
            <person name="Papp V."/>
            <person name="Albert L."/>
            <person name="Andreopoulos W."/>
            <person name="Angelini C."/>
            <person name="Antonin V."/>
            <person name="Barry K.W."/>
            <person name="Bougher N.L."/>
            <person name="Buchanan P."/>
            <person name="Buyck B."/>
            <person name="Bense V."/>
            <person name="Catcheside P."/>
            <person name="Chovatia M."/>
            <person name="Cooper J."/>
            <person name="Damon W."/>
            <person name="Desjardin D."/>
            <person name="Finy P."/>
            <person name="Geml J."/>
            <person name="Haridas S."/>
            <person name="Hughes K."/>
            <person name="Justo A."/>
            <person name="Karasinski D."/>
            <person name="Kautmanova I."/>
            <person name="Kiss B."/>
            <person name="Kocsube S."/>
            <person name="Kotiranta H."/>
            <person name="LaButti K.M."/>
            <person name="Lechner B.E."/>
            <person name="Liimatainen K."/>
            <person name="Lipzen A."/>
            <person name="Lukacs Z."/>
            <person name="Mihaltcheva S."/>
            <person name="Morgado L.N."/>
            <person name="Niskanen T."/>
            <person name="Noordeloos M.E."/>
            <person name="Ohm R.A."/>
            <person name="Ortiz-Santana B."/>
            <person name="Ovrebo C."/>
            <person name="Racz N."/>
            <person name="Riley R."/>
            <person name="Savchenko A."/>
            <person name="Shiryaev A."/>
            <person name="Soop K."/>
            <person name="Spirin V."/>
            <person name="Szebenyi C."/>
            <person name="Tomsovsky M."/>
            <person name="Tulloss R.E."/>
            <person name="Uehling J."/>
            <person name="Grigoriev I.V."/>
            <person name="Vagvolgyi C."/>
            <person name="Papp T."/>
            <person name="Martin F.M."/>
            <person name="Miettinen O."/>
            <person name="Hibbett D.S."/>
            <person name="Nagy L.G."/>
        </authorList>
    </citation>
    <scope>NUCLEOTIDE SEQUENCE [LARGE SCALE GENOMIC DNA]</scope>
    <source>
        <strain evidence="8 9">CBS 309.79</strain>
    </source>
</reference>
<evidence type="ECO:0000256" key="3">
    <source>
        <dbReference type="ARBA" id="ARBA00012664"/>
    </source>
</evidence>
<proteinExistence type="inferred from homology"/>
<comment type="similarity">
    <text evidence="2 7">Belongs to the DMRL synthase family.</text>
</comment>
<dbReference type="Gene3D" id="3.40.50.960">
    <property type="entry name" value="Lumazine/riboflavin synthase"/>
    <property type="match status" value="1"/>
</dbReference>
<name>A0A5C3R181_9AGAR</name>
<dbReference type="Proteomes" id="UP000305067">
    <property type="component" value="Unassembled WGS sequence"/>
</dbReference>
<accession>A0A5C3R181</accession>
<dbReference type="InterPro" id="IPR034964">
    <property type="entry name" value="LS"/>
</dbReference>
<dbReference type="PANTHER" id="PTHR21058">
    <property type="entry name" value="6,7-DIMETHYL-8-RIBITYLLUMAZINE SYNTHASE DMRL SYNTHASE LUMAZINE SYNTHASE"/>
    <property type="match status" value="1"/>
</dbReference>
<dbReference type="InterPro" id="IPR036467">
    <property type="entry name" value="LS/RS_sf"/>
</dbReference>
<keyword evidence="9" id="KW-1185">Reference proteome</keyword>
<dbReference type="HAMAP" id="MF_00178">
    <property type="entry name" value="Lumazine_synth"/>
    <property type="match status" value="1"/>
</dbReference>
<dbReference type="SUPFAM" id="SSF52121">
    <property type="entry name" value="Lumazine synthase"/>
    <property type="match status" value="1"/>
</dbReference>
<keyword evidence="4 7" id="KW-0686">Riboflavin biosynthesis</keyword>
<protein>
    <recommendedName>
        <fullName evidence="3 7">6,7-dimethyl-8-ribityllumazine synthase</fullName>
        <shortName evidence="7">DMRL synthase</shortName>
        <ecNumber evidence="3 7">2.5.1.78</ecNumber>
    </recommendedName>
</protein>
<keyword evidence="5 7" id="KW-0808">Transferase</keyword>